<dbReference type="InterPro" id="IPR002575">
    <property type="entry name" value="Aminoglycoside_PTrfase"/>
</dbReference>
<dbReference type="SUPFAM" id="SSF53448">
    <property type="entry name" value="Nucleotide-diphospho-sugar transferases"/>
    <property type="match status" value="1"/>
</dbReference>
<name>E1YKY5_9BACT</name>
<dbReference type="Gene3D" id="3.90.1200.10">
    <property type="match status" value="1"/>
</dbReference>
<gene>
    <name evidence="3" type="ORF">N47_E42800</name>
</gene>
<evidence type="ECO:0008006" key="4">
    <source>
        <dbReference type="Google" id="ProtNLM"/>
    </source>
</evidence>
<evidence type="ECO:0000313" key="3">
    <source>
        <dbReference type="EMBL" id="CBX30768.1"/>
    </source>
</evidence>
<organism evidence="3">
    <name type="scientific">uncultured Desulfobacterium sp</name>
    <dbReference type="NCBI Taxonomy" id="201089"/>
    <lineage>
        <taxon>Bacteria</taxon>
        <taxon>Pseudomonadati</taxon>
        <taxon>Thermodesulfobacteriota</taxon>
        <taxon>Desulfobacteria</taxon>
        <taxon>Desulfobacterales</taxon>
        <taxon>Desulfobacteriaceae</taxon>
        <taxon>Desulfobacterium</taxon>
        <taxon>environmental samples</taxon>
    </lineage>
</organism>
<dbReference type="CDD" id="cd06422">
    <property type="entry name" value="NTP_transferase_like_1"/>
    <property type="match status" value="1"/>
</dbReference>
<accession>E1YKY5</accession>
<reference evidence="3" key="1">
    <citation type="journal article" date="2011" name="Environ. Microbiol.">
        <title>Genomic insights into the metabolic potential of the polycyclic aromatic hydrocarbon degrading sulfate-reducing Deltaproteobacterium N47.</title>
        <authorList>
            <person name="Bergmann F."/>
            <person name="Selesi D."/>
            <person name="Weinmaier T."/>
            <person name="Tischler P."/>
            <person name="Rattei T."/>
            <person name="Meckenstock R.U."/>
        </authorList>
    </citation>
    <scope>NUCLEOTIDE SEQUENCE</scope>
</reference>
<dbReference type="Pfam" id="PF00483">
    <property type="entry name" value="NTP_transferase"/>
    <property type="match status" value="1"/>
</dbReference>
<proteinExistence type="predicted"/>
<feature type="domain" description="Aminoglycoside phosphotransferase" evidence="2">
    <location>
        <begin position="278"/>
        <end position="491"/>
    </location>
</feature>
<sequence>MPDKRNTLIQTMKALILAAGLGTRLLPYTQHTPKPLFPVGGHPLLDIIIRKLEAAGCEAVIINTHHQHKKIEDFITSQKYPIPVFTRYEPVILGTGGAIKNAADFWDNKPFIVINSDIFTDINLNEVYNYHLGHKDCVTLVLTDFEKFNNVPVSQENLVLGFESNRNDSCSCTDNNKSMPVYKQENIVRLAFTGIQVVDPEILGFIPEKVFSNSIDIYRQMMACGKKIHAYIPKKLHWNDLGTPETYKNVAIEESAVKAFMIAFKDYGNQEIRKVNLKGDGSDRQWFRLVSGSNSLIMADHGIRKETATTEVDSFIKIGIHLKNKGLPLPRIFFHDAFSGLVFLEDLGDINLQSVITNAGSQSEIIGWYKRVIDLLIDLSFSGGLGFDTSWTYQTTNYSIELILEKECRYFIDAFVKNYMCVNISFDEFKDEFMKLACRALDNQIEGFMHRDMQSRNIMIKNDGIYFIDFQGGRIGPLQYDLASLLNDPYVDLPYTIRKELAEYCFRKLSVIAGTDKIKFYDGFKYCSLTRNLQILGAFGFLSKIKGKIFFEKYIPAALISLKENFKLLDEKEFPGIKSLIDNIL</sequence>
<dbReference type="Gene3D" id="3.90.550.10">
    <property type="entry name" value="Spore Coat Polysaccharide Biosynthesis Protein SpsA, Chain A"/>
    <property type="match status" value="1"/>
</dbReference>
<feature type="domain" description="Nucleotidyl transferase" evidence="1">
    <location>
        <begin position="13"/>
        <end position="143"/>
    </location>
</feature>
<dbReference type="InterPro" id="IPR029044">
    <property type="entry name" value="Nucleotide-diphossugar_trans"/>
</dbReference>
<evidence type="ECO:0000259" key="1">
    <source>
        <dbReference type="Pfam" id="PF00483"/>
    </source>
</evidence>
<dbReference type="Gene3D" id="3.30.200.20">
    <property type="entry name" value="Phosphorylase Kinase, domain 1"/>
    <property type="match status" value="1"/>
</dbReference>
<dbReference type="EMBL" id="FR695877">
    <property type="protein sequence ID" value="CBX30768.1"/>
    <property type="molecule type" value="Genomic_DNA"/>
</dbReference>
<dbReference type="Pfam" id="PF01636">
    <property type="entry name" value="APH"/>
    <property type="match status" value="1"/>
</dbReference>
<dbReference type="InterPro" id="IPR011009">
    <property type="entry name" value="Kinase-like_dom_sf"/>
</dbReference>
<dbReference type="InterPro" id="IPR005835">
    <property type="entry name" value="NTP_transferase_dom"/>
</dbReference>
<dbReference type="InterPro" id="IPR050486">
    <property type="entry name" value="Mannose-1P_guanyltransferase"/>
</dbReference>
<protein>
    <recommendedName>
        <fullName evidence="4">Aminoglycoside phosphotransferase</fullName>
    </recommendedName>
</protein>
<evidence type="ECO:0000259" key="2">
    <source>
        <dbReference type="Pfam" id="PF01636"/>
    </source>
</evidence>
<dbReference type="AlphaFoldDB" id="E1YKY5"/>
<dbReference type="PANTHER" id="PTHR22572">
    <property type="entry name" value="SUGAR-1-PHOSPHATE GUANYL TRANSFERASE"/>
    <property type="match status" value="1"/>
</dbReference>
<dbReference type="SUPFAM" id="SSF56112">
    <property type="entry name" value="Protein kinase-like (PK-like)"/>
    <property type="match status" value="1"/>
</dbReference>